<gene>
    <name evidence="2" type="ORF">KHA91_06700</name>
</gene>
<evidence type="ECO:0000313" key="3">
    <source>
        <dbReference type="Proteomes" id="UP000676456"/>
    </source>
</evidence>
<feature type="transmembrane region" description="Helical" evidence="1">
    <location>
        <begin position="129"/>
        <end position="157"/>
    </location>
</feature>
<comment type="caution">
    <text evidence="2">The sequence shown here is derived from an EMBL/GenBank/DDBJ whole genome shotgun (WGS) entry which is preliminary data.</text>
</comment>
<evidence type="ECO:0000256" key="1">
    <source>
        <dbReference type="SAM" id="Phobius"/>
    </source>
</evidence>
<proteinExistence type="predicted"/>
<sequence>MDIIYWVLVSILIAVAFIGLVYPVIPSVLFLIGAFLLYGILFSFEPFNWLFWVIQLLFVMLLFFADQLANWFGVKKFGGSKAGIWGSTIGILVGPFVIPVFGILIGPFIGAVIGELLVNRTHFKKAIKIGIGSVVGFISSVITKAIIQLIMVAYFLYLAI</sequence>
<keyword evidence="1" id="KW-0472">Membrane</keyword>
<feature type="transmembrane region" description="Helical" evidence="1">
    <location>
        <begin position="6"/>
        <end position="37"/>
    </location>
</feature>
<protein>
    <submittedName>
        <fullName evidence="2">DUF456 domain-containing protein</fullName>
    </submittedName>
</protein>
<feature type="transmembrane region" description="Helical" evidence="1">
    <location>
        <begin position="89"/>
        <end position="117"/>
    </location>
</feature>
<dbReference type="RefSeq" id="WP_213097397.1">
    <property type="nucleotide sequence ID" value="NZ_JAGYPH010000001.1"/>
</dbReference>
<dbReference type="Proteomes" id="UP000676456">
    <property type="component" value="Unassembled WGS sequence"/>
</dbReference>
<dbReference type="InterPro" id="IPR007403">
    <property type="entry name" value="DUF456"/>
</dbReference>
<evidence type="ECO:0000313" key="2">
    <source>
        <dbReference type="EMBL" id="MBS4222447.1"/>
    </source>
</evidence>
<dbReference type="PANTHER" id="PTHR39165:SF1">
    <property type="entry name" value="DUF456 DOMAIN-CONTAINING PROTEIN"/>
    <property type="match status" value="1"/>
</dbReference>
<keyword evidence="1" id="KW-1133">Transmembrane helix</keyword>
<keyword evidence="1" id="KW-0812">Transmembrane</keyword>
<organism evidence="2 3">
    <name type="scientific">Lederbergia citrea</name>
    <dbReference type="NCBI Taxonomy" id="2833581"/>
    <lineage>
        <taxon>Bacteria</taxon>
        <taxon>Bacillati</taxon>
        <taxon>Bacillota</taxon>
        <taxon>Bacilli</taxon>
        <taxon>Bacillales</taxon>
        <taxon>Bacillaceae</taxon>
        <taxon>Lederbergia</taxon>
    </lineage>
</organism>
<dbReference type="Pfam" id="PF04306">
    <property type="entry name" value="DUF456"/>
    <property type="match status" value="1"/>
</dbReference>
<dbReference type="PANTHER" id="PTHR39165">
    <property type="entry name" value="IG HYPOTHETICAL 17883"/>
    <property type="match status" value="1"/>
</dbReference>
<reference evidence="2 3" key="1">
    <citation type="submission" date="2021-05" db="EMBL/GenBank/DDBJ databases">
        <title>Novel Bacillus species.</title>
        <authorList>
            <person name="Liu G."/>
        </authorList>
    </citation>
    <scope>NUCLEOTIDE SEQUENCE [LARGE SCALE GENOMIC DNA]</scope>
    <source>
        <strain evidence="2 3">FJAT-49682</strain>
    </source>
</reference>
<dbReference type="AlphaFoldDB" id="A0A942Z4H7"/>
<name>A0A942Z4H7_9BACI</name>
<keyword evidence="3" id="KW-1185">Reference proteome</keyword>
<dbReference type="EMBL" id="JAGYPN010000001">
    <property type="protein sequence ID" value="MBS4222447.1"/>
    <property type="molecule type" value="Genomic_DNA"/>
</dbReference>
<accession>A0A942Z4H7</accession>
<feature type="transmembrane region" description="Helical" evidence="1">
    <location>
        <begin position="49"/>
        <end position="69"/>
    </location>
</feature>